<dbReference type="PANTHER" id="PTHR13771">
    <property type="entry name" value="INTERCELLULAR ADHESION MOLECULE"/>
    <property type="match status" value="1"/>
</dbReference>
<evidence type="ECO:0000256" key="2">
    <source>
        <dbReference type="ARBA" id="ARBA00022692"/>
    </source>
</evidence>
<name>A0A671X1Y2_SPAAU</name>
<dbReference type="Ensembl" id="ENSSAUT00010046619.1">
    <property type="protein sequence ID" value="ENSSAUP00010044316.1"/>
    <property type="gene ID" value="ENSSAUG00010018542.1"/>
</dbReference>
<dbReference type="PRINTS" id="PR01472">
    <property type="entry name" value="ICAMVCAM1"/>
</dbReference>
<evidence type="ECO:0000256" key="3">
    <source>
        <dbReference type="ARBA" id="ARBA00022729"/>
    </source>
</evidence>
<reference evidence="13" key="2">
    <citation type="submission" date="2025-08" db="UniProtKB">
        <authorList>
            <consortium name="Ensembl"/>
        </authorList>
    </citation>
    <scope>IDENTIFICATION</scope>
</reference>
<dbReference type="InterPro" id="IPR036179">
    <property type="entry name" value="Ig-like_dom_sf"/>
</dbReference>
<dbReference type="InterPro" id="IPR003598">
    <property type="entry name" value="Ig_sub2"/>
</dbReference>
<dbReference type="Pfam" id="PF13927">
    <property type="entry name" value="Ig_3"/>
    <property type="match status" value="1"/>
</dbReference>
<dbReference type="InterPro" id="IPR003987">
    <property type="entry name" value="ICAM_VCAM_N"/>
</dbReference>
<evidence type="ECO:0000256" key="11">
    <source>
        <dbReference type="SAM" id="SignalP"/>
    </source>
</evidence>
<evidence type="ECO:0000256" key="8">
    <source>
        <dbReference type="ARBA" id="ARBA00023157"/>
    </source>
</evidence>
<dbReference type="InterPro" id="IPR003597">
    <property type="entry name" value="Ig_C1-set"/>
</dbReference>
<dbReference type="InterPro" id="IPR013783">
    <property type="entry name" value="Ig-like_fold"/>
</dbReference>
<evidence type="ECO:0000256" key="1">
    <source>
        <dbReference type="ARBA" id="ARBA00004479"/>
    </source>
</evidence>
<reference evidence="13" key="1">
    <citation type="submission" date="2021-04" db="EMBL/GenBank/DDBJ databases">
        <authorList>
            <consortium name="Wellcome Sanger Institute Data Sharing"/>
        </authorList>
    </citation>
    <scope>NUCLEOTIDE SEQUENCE [LARGE SCALE GENOMIC DNA]</scope>
</reference>
<sequence length="349" mass="38695">FIYLLFSDLICLFYHLTDCPLILTPAEVVVRFGDRVSVDCSVASTTDFLGMGWEAAFGGTGFEQKSSLTWTVEKVEEWNIYPQCYMTQKNGEQCSVTPDITVYKTPDTVKVSAVVGGPMVEGKEYTLVCGIDNVAPVQKLKVIWYRDNEKLSNETFDGTTVTPVNEYSTLTVTADRHHNGALFRCEAVLHLGPELNLTTAKNSSTDITIELKSINSNKTPILASSDAPELIQERGYVTVFEGENAILNCGARGNPPPVFMWTCKGMNISENTTNLTITRATISTTYSCTATNPLGEITKEIHSSLTWTVEKVEEWNIKPQCNMTWKNGKQCSVTPNVTVYSEYYLLSSC</sequence>
<keyword evidence="10" id="KW-0393">Immunoglobulin domain</keyword>
<evidence type="ECO:0000256" key="5">
    <source>
        <dbReference type="ARBA" id="ARBA00022889"/>
    </source>
</evidence>
<keyword evidence="7" id="KW-0472">Membrane</keyword>
<dbReference type="PANTHER" id="PTHR13771:SF9">
    <property type="entry name" value="INTERCELLULAR ADHESION MOLECULE 5"/>
    <property type="match status" value="1"/>
</dbReference>
<dbReference type="Proteomes" id="UP000472265">
    <property type="component" value="Chromosome 23"/>
</dbReference>
<keyword evidence="3 11" id="KW-0732">Signal</keyword>
<evidence type="ECO:0000313" key="13">
    <source>
        <dbReference type="Ensembl" id="ENSSAUP00010044316.1"/>
    </source>
</evidence>
<accession>A0A671X1Y2</accession>
<dbReference type="SMART" id="SM00409">
    <property type="entry name" value="IG"/>
    <property type="match status" value="2"/>
</dbReference>
<keyword evidence="14" id="KW-1185">Reference proteome</keyword>
<dbReference type="SUPFAM" id="SSF48726">
    <property type="entry name" value="Immunoglobulin"/>
    <property type="match status" value="2"/>
</dbReference>
<dbReference type="Pfam" id="PF07654">
    <property type="entry name" value="C1-set"/>
    <property type="match status" value="1"/>
</dbReference>
<dbReference type="InterPro" id="IPR003599">
    <property type="entry name" value="Ig_sub"/>
</dbReference>
<protein>
    <recommendedName>
        <fullName evidence="12">Ig-like domain-containing protein</fullName>
    </recommendedName>
</protein>
<organism evidence="13 14">
    <name type="scientific">Sparus aurata</name>
    <name type="common">Gilthead sea bream</name>
    <dbReference type="NCBI Taxonomy" id="8175"/>
    <lineage>
        <taxon>Eukaryota</taxon>
        <taxon>Metazoa</taxon>
        <taxon>Chordata</taxon>
        <taxon>Craniata</taxon>
        <taxon>Vertebrata</taxon>
        <taxon>Euteleostomi</taxon>
        <taxon>Actinopterygii</taxon>
        <taxon>Neopterygii</taxon>
        <taxon>Teleostei</taxon>
        <taxon>Neoteleostei</taxon>
        <taxon>Acanthomorphata</taxon>
        <taxon>Eupercaria</taxon>
        <taxon>Spariformes</taxon>
        <taxon>Sparidae</taxon>
        <taxon>Sparus</taxon>
    </lineage>
</organism>
<feature type="signal peptide" evidence="11">
    <location>
        <begin position="1"/>
        <end position="19"/>
    </location>
</feature>
<dbReference type="InterPro" id="IPR047012">
    <property type="entry name" value="ICAM_VCAM"/>
</dbReference>
<dbReference type="GO" id="GO:0005178">
    <property type="term" value="F:integrin binding"/>
    <property type="evidence" value="ECO:0007669"/>
    <property type="project" value="InterPro"/>
</dbReference>
<keyword evidence="6" id="KW-1133">Transmembrane helix</keyword>
<dbReference type="OMA" id="QPICYIN"/>
<keyword evidence="4" id="KW-0677">Repeat</keyword>
<keyword evidence="5" id="KW-0130">Cell adhesion</keyword>
<evidence type="ECO:0000256" key="4">
    <source>
        <dbReference type="ARBA" id="ARBA00022737"/>
    </source>
</evidence>
<dbReference type="GO" id="GO:0016020">
    <property type="term" value="C:membrane"/>
    <property type="evidence" value="ECO:0007669"/>
    <property type="project" value="UniProtKB-SubCell"/>
</dbReference>
<evidence type="ECO:0000256" key="9">
    <source>
        <dbReference type="ARBA" id="ARBA00023180"/>
    </source>
</evidence>
<keyword evidence="2" id="KW-0812">Transmembrane</keyword>
<evidence type="ECO:0000256" key="10">
    <source>
        <dbReference type="ARBA" id="ARBA00023319"/>
    </source>
</evidence>
<dbReference type="Gene3D" id="2.60.40.10">
    <property type="entry name" value="Immunoglobulins"/>
    <property type="match status" value="4"/>
</dbReference>
<evidence type="ECO:0000256" key="6">
    <source>
        <dbReference type="ARBA" id="ARBA00022989"/>
    </source>
</evidence>
<keyword evidence="9" id="KW-0325">Glycoprotein</keyword>
<proteinExistence type="predicted"/>
<dbReference type="SMART" id="SM00408">
    <property type="entry name" value="IGc2"/>
    <property type="match status" value="1"/>
</dbReference>
<comment type="subcellular location">
    <subcellularLocation>
        <location evidence="1">Membrane</location>
        <topology evidence="1">Single-pass type I membrane protein</topology>
    </subcellularLocation>
</comment>
<dbReference type="PROSITE" id="PS50835">
    <property type="entry name" value="IG_LIKE"/>
    <property type="match status" value="2"/>
</dbReference>
<keyword evidence="8" id="KW-1015">Disulfide bond</keyword>
<feature type="chain" id="PRO_5025469019" description="Ig-like domain-containing protein" evidence="11">
    <location>
        <begin position="20"/>
        <end position="349"/>
    </location>
</feature>
<dbReference type="GO" id="GO:0098609">
    <property type="term" value="P:cell-cell adhesion"/>
    <property type="evidence" value="ECO:0007669"/>
    <property type="project" value="InterPro"/>
</dbReference>
<feature type="domain" description="Ig-like" evidence="12">
    <location>
        <begin position="228"/>
        <end position="306"/>
    </location>
</feature>
<evidence type="ECO:0000313" key="14">
    <source>
        <dbReference type="Proteomes" id="UP000472265"/>
    </source>
</evidence>
<reference evidence="13" key="3">
    <citation type="submission" date="2025-09" db="UniProtKB">
        <authorList>
            <consortium name="Ensembl"/>
        </authorList>
    </citation>
    <scope>IDENTIFICATION</scope>
</reference>
<feature type="domain" description="Ig-like" evidence="12">
    <location>
        <begin position="106"/>
        <end position="208"/>
    </location>
</feature>
<evidence type="ECO:0000256" key="7">
    <source>
        <dbReference type="ARBA" id="ARBA00023136"/>
    </source>
</evidence>
<dbReference type="AlphaFoldDB" id="A0A671X1Y2"/>
<evidence type="ECO:0000259" key="12">
    <source>
        <dbReference type="PROSITE" id="PS50835"/>
    </source>
</evidence>
<dbReference type="GeneTree" id="ENSGT00940000159005"/>
<dbReference type="InterPro" id="IPR007110">
    <property type="entry name" value="Ig-like_dom"/>
</dbReference>